<dbReference type="InterPro" id="IPR010069">
    <property type="entry name" value="CdiA_FHA1_rpt"/>
</dbReference>
<accession>A0ABX2WCX1</accession>
<sequence>MDNHQQPVCFAQRLLSYLICALLAGQPVIPAFAAPTPANGATGIDQAGNGVPVVNIATPNGAGISHNQYQDYNVGKEGLILNNATGQLNQTQLGGIIQNNPNLKAGQEARGIINEVTGANRSQLQGYTEVAGKAANVMVANPYGITCNGCGFINTPNATLTTGKPVLDASGNLQSLDVTKGSITVEGKGLDASQSDALSIISRATEINADIHAKDLTVIAGANRVTPDGRATAIAGEGAAPAVAVDTGALGGMYANRIHLVSSDKGVGVNLGNLNARQGDITLDANGKLTVKNSLASGSLTAKGESVALSGEHKASGDIKVSGQEIALNSGTFVSDNNIVLNSNGKLSLSGATLTAGNNLNLKAHDLTQDGSSRADGARDIAAEVAGTTDNHGQLVAGNNVTLNSGALSNSGNITANGAAQLNASTLKNTGTVQSQKNMAINAGALTNQGQMLSGGELDLATQTFEQSGTLSAKGRASINATNTLNNAASGQILSDDALTVIAGNIQQNGTLSGKNALTVKANSLTTANGSLSTSQGNIALNADDANLDGEVIAKGDLAVQAQRLTSQQNAQLQSDGQLTLNTTDATLNGTQAARGNLAIRADNLSHNGKSNAAAINIHAGNVNNSGSLVAPELSLTSQTIVNTGLLQGDRALSLSAQLLDNQVGGYLYSSQNLAFNIPTFTNAGTLRTDSALTLSGNQFNNSGALIASALTLQGLSLTNSGLLQGTQALDLAVDNLNNLAGGTVWSTQDFVLTVPTLINAGLITSDAGLTLNGNQLTNSGEINSVNMTAGTARVTNNGRLLAQEHLQFKGSTLENGGQVAAKNLTIQSDELTNTGDLQGDAALDLMVKNFSNQGNILTAGDFSLDSDSFVNAGTLQATAIVLNLAKQLTNTQTGVFNAATTFTLTTQELTNAGVITASDSNINLSKLTNSGALQGLNLLTLTTRTLDNQNSGVLLSNGKLVLRASSLTNAGLMQGKNLDLASGEWINTGNALSELDGTIRVTNDFKNQGKMLGKQGLTIDNGSLENSGMLVANVLAFRGDLMNSGLLQGNLDLSVKGETFTNQNNGQLLSGGALAIDGQTVNNQGLMQGKNISLNAQDWQNGGVAQAQNKLDAITRHALINSGTLVSQQDASLTANSIVNSGKLAANNLSVETQNLDNNGLLQGNSTLQLKTPILINRSNGQLVSGGALTLALQSLNNAGLLQVNDLLTLTGNELNNSGDIAAKNMNLALSGPFINQAGGRLLAQHDATLNGNLENAGLVAANDLLLHGDSLSNSGILQGNLLSLTLNDLTSTGSLIGVNGLTARVNGDMFNGGQIWSQKAVALSAGNFNNSGKVIGQSLDLNATSLANDGLWQGRDWLNANADDITTGANGRVLTGGMLTFNAQNLATDGLLQGGQNQFSANNWRNGGTVIATSGLTANVNDTLTNSGEILSKGQATIQAQTLNNNGSLLSEGDMSLAGSTLNNSRAIQGKTLTAQQNKISNQGTLIGLNALTFSAAALELNNDTNGQLLTQGVLNINGGNIVNSGVWQGQHILLNASNLNNNGAIQSADDLSLTLAGDLNSGAGSKITASGNAVLQALNLANSGQWIAQNLTLRGTTLNNNGEISGVNGLTVALNGAFTQQQDKTLLTGGALALNATSVTNLGRIQGNNTHITSGTLDNQGRIQGNDALTLVLTGNLTNRAAGTLLSQNELTITTANLINYGILQGAGSSRIDAVSSAQNDGKLLFAGNLTFNTASLTNNDWLQATTLLLNAANSTNSGTLLADQQMSMKGNSLSNQGTVQAANLISDYQVLTNSGTLLGNNQLNINASQVNLQAAGKLFSGGNLVLSSTGFDQLGQVVALGHLTVDLINAFTTRNVMAAGNVLTLTSIGDITNQSVMQGQGLNIGAGGVLTNNGQLTAGSAASNLSGNRINMNATGTLQSGGDVALTSASEIILNGFTGTSGSLTAQAAGSLLNTGLLYAGNNMTLLANSIKNTRGDILAGNSLVMQRDTTGNANAEVVNTSGSIETVNGDITIKTGHLLNEREGLQVSENTVSKPTTISGLGDATISVPVSELPDGSYGYYSKVVQVETGNCAGGQNGGCNYHDETRYYYAPFAHSAQQKFIISQQQIGVSSTGGAARLAAGRDLTIEAGALENKASHILATRNIALSGNQLDNQSWENGTQTNYLTYQYVAGKSSPYATGPLDSLGTFSPDFKNSSIKFSLAGSTSEYEAGEAYRSVIQAGGNVTASFTRDISNTTTSANAGKISNTISAPTLNTLSNQNIDSGVQKQSLASADNLTPGTPQWQDQLQNAIQQINGGGNLDNSSADLSSRDYAAEGNAGLGSQGDLADPAMQNAALVKPGSSSLNNHAGKAVDTSAYPLPSGQNGYFVVSTDPNSPYLITTNPKLDGLGQLDPSLFGDLYTMMGMKPGEAPRETSSTYTDQNKFLGSSYFLDRLNLHPEYDYRFLGDAAFDTRYVSNFMLNQTGNRYINGIGSDLAQMQYLMDNAAFAQQSLGLAFGIALTQAQIASLDKSILWWEATTINGQRVMVPKVYLSPKDVTVSNGSVISGNNVQLAGGNITNSGSSITAKNNLSIDSGNSISNLNNGLIHAGGNLGLSSLGDINNIGSTISGKTVQLESLDGSINNITQTSTWSTDTGGKNGHVGIVDTTVGNIASITSLDALSLSAGQNINITGANVAAGGNLLMDAWGDIAITANQATHRYSQSGFRGTEATSTESVTQQGSTISAGGNLGIQAGNDLTVEASAVNAGNNVTLIAGNDLNLNAGQTSETSSKGKSETHSTDNARTTITAGGDLAVAAGQDINSQAAGLAAEGNVAMQAGRDVNLMAAETTEGGSYKAKKKVEINESVRQDRTEIASGGNTTIVAGRDVNSEAAQVTASGDIGIGAGRDINLETATESDYHYKEETKTKKGFLKKTTTHTVEEDSATREAGTLLSGTNVSLSAGNNLLVQGSAVVGDGDVSLSAGKNVDIVAATNTDSTYRLKEQKKSGLMGTGGIGITVGTNKSRHEMNDEGTTQSQSASTVGSTGGNVSINAGGQAHIGGSDLIAGKDLSITGDSVIIDPGHDKRTRDEKYEQSQSGLTLALSGMVGSAVNSAVSSAQSAKDESDGRLAALKGTQAVLSGVQVNQAARMDTVKGSDTDNTNTVGITLSYGSQSSKSKTHNEQNTASGSTLNAGDNLSVTATGGDISVAGSQLKAGKDVWLDAARDVNLVSSQNTQLLEGSNKSSGGNVGIGIGVGSGGWGINVSASGNKSHGKESGNGTQQNETTVDAGRQVTIRSGEDTTLAGAQVSGKKVVADIGGDLTISSLQDSDRYDSKQDSISGGASFSFGSMSGSASLSVSKDKMHSNYDSVVEQSGIFAGDGGFDITVGNHTQLDGAVIASTGDSSKNHLDTGTLGFSDIGNKAEYDVSHSGGSFSTGGSIGSQFAGNMANTLLVGAGGNGDAEGTTKSAIADGSITIRDKDKQQQDVADLSRDTAHANGSISPIFDKEKEQKRLEIAQTLGEIGSQAGDIARTEGDIWAIKTGKAELAQRIPPVKEPEAGATKEEWAEYNAKLAKTDSYIAAQKEWGTGSAIQQGISAATMALQGLAGGDLKAAIAGGAAPYLAEWVKKSTTDDASRVIAHAVVNAALAAAQGKNAAAGAAGAASGELAGMIAVSLYGRDADKLNESEKQTVSALASIAAGLAGGLTGDSSADAMTGAIAGKTTVENNYLSAKQIDDFAARAKGCDARGDCSQIVQEMEELSLKQRNELIVTCASDAAACKEKYGDIPANSMLVHEAIDKALGEDIPWSMKNDLSVLLMQQMDESGIVNSTEFAQQLQTLYGLDSQKAEILAGVAMAAVTGGMGKGKGSAMPVPTPTKAGNGLVYQSNGKHTPGQVGYNRNAGTEPTNSIQLFGNSVENGKKRYALDEKGNVHQFTNTNDGSWHWSGSTGDASVPLKKSDIPNAVKKEFGLPGKWR</sequence>
<evidence type="ECO:0000256" key="5">
    <source>
        <dbReference type="ARBA" id="ARBA00024043"/>
    </source>
</evidence>
<dbReference type="InterPro" id="IPR006914">
    <property type="entry name" value="VENN_dom"/>
</dbReference>
<dbReference type="Gene3D" id="2.160.20.10">
    <property type="entry name" value="Single-stranded right-handed beta-helix, Pectin lyase-like"/>
    <property type="match status" value="1"/>
</dbReference>
<evidence type="ECO:0000256" key="6">
    <source>
        <dbReference type="SAM" id="MobiDB-lite"/>
    </source>
</evidence>
<feature type="region of interest" description="Disordered" evidence="6">
    <location>
        <begin position="3251"/>
        <end position="3271"/>
    </location>
</feature>
<feature type="compositionally biased region" description="Polar residues" evidence="6">
    <location>
        <begin position="3262"/>
        <end position="3271"/>
    </location>
</feature>
<feature type="compositionally biased region" description="Polar residues" evidence="6">
    <location>
        <begin position="3016"/>
        <end position="3029"/>
    </location>
</feature>
<dbReference type="SUPFAM" id="SSF51126">
    <property type="entry name" value="Pectin lyase-like"/>
    <property type="match status" value="1"/>
</dbReference>
<evidence type="ECO:0000256" key="1">
    <source>
        <dbReference type="ARBA" id="ARBA00004219"/>
    </source>
</evidence>
<dbReference type="RefSeq" id="WP_064541030.1">
    <property type="nucleotide sequence ID" value="NZ_LXEQ01000010.1"/>
</dbReference>
<evidence type="ECO:0000256" key="4">
    <source>
        <dbReference type="ARBA" id="ARBA00023026"/>
    </source>
</evidence>
<comment type="caution">
    <text evidence="9">The sequence shown here is derived from an EMBL/GenBank/DDBJ whole genome shotgun (WGS) entry which is preliminary data.</text>
</comment>
<keyword evidence="2" id="KW-0800">Toxin</keyword>
<gene>
    <name evidence="9" type="ORF">M976_00558</name>
</gene>
<feature type="signal peptide" evidence="7">
    <location>
        <begin position="1"/>
        <end position="33"/>
    </location>
</feature>
<keyword evidence="3" id="KW-1266">Target cell cytoplasm</keyword>
<feature type="domain" description="Filamentous haemagglutinin FhaB/tRNA nuclease CdiA-like TPS" evidence="8">
    <location>
        <begin position="48"/>
        <end position="170"/>
    </location>
</feature>
<feature type="region of interest" description="Disordered" evidence="6">
    <location>
        <begin position="3009"/>
        <end position="3029"/>
    </location>
</feature>
<proteinExistence type="inferred from homology"/>
<dbReference type="Pfam" id="PF05860">
    <property type="entry name" value="TPS"/>
    <property type="match status" value="1"/>
</dbReference>
<organism evidence="9 10">
    <name type="scientific">Buttiauxella ferragutiae ATCC 51602</name>
    <dbReference type="NCBI Taxonomy" id="1354252"/>
    <lineage>
        <taxon>Bacteria</taxon>
        <taxon>Pseudomonadati</taxon>
        <taxon>Pseudomonadota</taxon>
        <taxon>Gammaproteobacteria</taxon>
        <taxon>Enterobacterales</taxon>
        <taxon>Enterobacteriaceae</taxon>
        <taxon>Buttiauxella</taxon>
    </lineage>
</organism>
<evidence type="ECO:0000256" key="7">
    <source>
        <dbReference type="SAM" id="SignalP"/>
    </source>
</evidence>
<keyword evidence="7" id="KW-0732">Signal</keyword>
<dbReference type="NCBIfam" id="TIGR01731">
    <property type="entry name" value="fil_hemag_20aa"/>
    <property type="match status" value="26"/>
</dbReference>
<feature type="region of interest" description="Disordered" evidence="6">
    <location>
        <begin position="2710"/>
        <end position="2731"/>
    </location>
</feature>
<comment type="subcellular location">
    <subcellularLocation>
        <location evidence="1">Target cell</location>
        <location evidence="1">Target cell cytoplasm</location>
    </subcellularLocation>
</comment>
<evidence type="ECO:0000256" key="3">
    <source>
        <dbReference type="ARBA" id="ARBA00022913"/>
    </source>
</evidence>
<feature type="chain" id="PRO_5045067854" evidence="7">
    <location>
        <begin position="34"/>
        <end position="3961"/>
    </location>
</feature>
<dbReference type="NCBIfam" id="TIGR01901">
    <property type="entry name" value="adhes_NPXG"/>
    <property type="match status" value="1"/>
</dbReference>
<dbReference type="Proteomes" id="UP000078407">
    <property type="component" value="Unassembled WGS sequence"/>
</dbReference>
<evidence type="ECO:0000259" key="8">
    <source>
        <dbReference type="SMART" id="SM00912"/>
    </source>
</evidence>
<dbReference type="Pfam" id="PF04829">
    <property type="entry name" value="PT-VENN"/>
    <property type="match status" value="1"/>
</dbReference>
<dbReference type="SMART" id="SM00912">
    <property type="entry name" value="Haemagg_act"/>
    <property type="match status" value="1"/>
</dbReference>
<dbReference type="Pfam" id="PF13332">
    <property type="entry name" value="Fil_haemagg_2"/>
    <property type="match status" value="5"/>
</dbReference>
<evidence type="ECO:0000256" key="2">
    <source>
        <dbReference type="ARBA" id="ARBA00022656"/>
    </source>
</evidence>
<keyword evidence="4" id="KW-0843">Virulence</keyword>
<protein>
    <submittedName>
        <fullName evidence="9">Heme utilization/adhesion exoprotein</fullName>
    </submittedName>
</protein>
<dbReference type="InterPro" id="IPR025157">
    <property type="entry name" value="Hemagglutinin_rpt"/>
</dbReference>
<evidence type="ECO:0000313" key="9">
    <source>
        <dbReference type="EMBL" id="OAT32247.1"/>
    </source>
</evidence>
<feature type="region of interest" description="Disordered" evidence="6">
    <location>
        <begin position="3154"/>
        <end position="3180"/>
    </location>
</feature>
<reference evidence="9 10" key="1">
    <citation type="submission" date="2016-04" db="EMBL/GenBank/DDBJ databases">
        <title>ATOL: Assembling a taxonomically balanced genome-scale reconstruction of the evolutionary history of the Enterobacteriaceae.</title>
        <authorList>
            <person name="Plunkett G.III."/>
            <person name="Neeno-Eckwall E.C."/>
            <person name="Glasner J.D."/>
            <person name="Perna N.T."/>
        </authorList>
    </citation>
    <scope>NUCLEOTIDE SEQUENCE [LARGE SCALE GENOMIC DNA]</scope>
    <source>
        <strain evidence="9 10">ATCC 51602</strain>
    </source>
</reference>
<feature type="region of interest" description="Disordered" evidence="6">
    <location>
        <begin position="2766"/>
        <end position="2788"/>
    </location>
</feature>
<feature type="compositionally biased region" description="Basic and acidic residues" evidence="6">
    <location>
        <begin position="3462"/>
        <end position="3480"/>
    </location>
</feature>
<evidence type="ECO:0000313" key="10">
    <source>
        <dbReference type="Proteomes" id="UP000078407"/>
    </source>
</evidence>
<dbReference type="InterPro" id="IPR008638">
    <property type="entry name" value="FhaB/CdiA-like_TPS"/>
</dbReference>
<name>A0ABX2WCX1_9ENTR</name>
<feature type="region of interest" description="Disordered" evidence="6">
    <location>
        <begin position="3460"/>
        <end position="3486"/>
    </location>
</feature>
<dbReference type="InterPro" id="IPR012334">
    <property type="entry name" value="Pectin_lyas_fold"/>
</dbReference>
<comment type="similarity">
    <text evidence="5">In the N-terminal section; belongs to the CdiA toxin family.</text>
</comment>
<dbReference type="InterPro" id="IPR011050">
    <property type="entry name" value="Pectin_lyase_fold/virulence"/>
</dbReference>
<dbReference type="EMBL" id="LXEQ01000010">
    <property type="protein sequence ID" value="OAT32247.1"/>
    <property type="molecule type" value="Genomic_DNA"/>
</dbReference>
<keyword evidence="10" id="KW-1185">Reference proteome</keyword>
<feature type="compositionally biased region" description="Basic and acidic residues" evidence="6">
    <location>
        <begin position="2776"/>
        <end position="2786"/>
    </location>
</feature>